<dbReference type="EC" id="2.5.1.3" evidence="9"/>
<feature type="binding site" evidence="9">
    <location>
        <position position="155"/>
    </location>
    <ligand>
        <name>4-amino-2-methyl-5-(diphosphooxymethyl)pyrimidine</name>
        <dbReference type="ChEBI" id="CHEBI:57841"/>
    </ligand>
</feature>
<dbReference type="AlphaFoldDB" id="Q5H3U4"/>
<proteinExistence type="inferred from homology"/>
<evidence type="ECO:0000256" key="8">
    <source>
        <dbReference type="ARBA" id="ARBA00047883"/>
    </source>
</evidence>
<dbReference type="PANTHER" id="PTHR20857:SF15">
    <property type="entry name" value="THIAMINE-PHOSPHATE SYNTHASE"/>
    <property type="match status" value="1"/>
</dbReference>
<evidence type="ECO:0000259" key="12">
    <source>
        <dbReference type="Pfam" id="PF02581"/>
    </source>
</evidence>
<dbReference type="InterPro" id="IPR013785">
    <property type="entry name" value="Aldolase_TIM"/>
</dbReference>
<comment type="cofactor">
    <cofactor evidence="9">
        <name>Mg(2+)</name>
        <dbReference type="ChEBI" id="CHEBI:18420"/>
    </cofactor>
    <text evidence="9">Binds 1 Mg(2+) ion per subunit.</text>
</comment>
<comment type="catalytic activity">
    <reaction evidence="6 9 10">
        <text>4-methyl-5-(2-phosphooxyethyl)-thiazole + 4-amino-2-methyl-5-(diphosphooxymethyl)pyrimidine + H(+) = thiamine phosphate + diphosphate</text>
        <dbReference type="Rhea" id="RHEA:22328"/>
        <dbReference type="ChEBI" id="CHEBI:15378"/>
        <dbReference type="ChEBI" id="CHEBI:33019"/>
        <dbReference type="ChEBI" id="CHEBI:37575"/>
        <dbReference type="ChEBI" id="CHEBI:57841"/>
        <dbReference type="ChEBI" id="CHEBI:58296"/>
        <dbReference type="EC" id="2.5.1.3"/>
    </reaction>
</comment>
<comment type="similarity">
    <text evidence="9 10">Belongs to the thiamine-phosphate synthase family.</text>
</comment>
<dbReference type="Gene3D" id="3.20.20.70">
    <property type="entry name" value="Aldolase class I"/>
    <property type="match status" value="1"/>
</dbReference>
<dbReference type="Pfam" id="PF02581">
    <property type="entry name" value="TMP-TENI"/>
    <property type="match status" value="1"/>
</dbReference>
<sequence>MGLHCPIPSTAFGSAAMPNRLNVRGVYLITPDEPNTQRLLLRTTPLLASIAWLQYRNKQADAALRLRQASALREACVAHGVPLIINDDAQLAAQVGAQGVHLGEDDGEVTAARALLGEHAIIGVSCYDAIGRARAAAAAGASYVAFGAFFPTITKQTTRRATPALLEQAAELHLARVAIGGIAPAQVPALVTAGADLIAVVSGVYAAPDPVAAVQAYRAGFAA</sequence>
<evidence type="ECO:0000313" key="13">
    <source>
        <dbReference type="EMBL" id="AAW74377.1"/>
    </source>
</evidence>
<dbReference type="InterPro" id="IPR034291">
    <property type="entry name" value="TMP_synthase"/>
</dbReference>
<gene>
    <name evidence="9 13" type="primary">thiE</name>
    <name evidence="13" type="ordered locus">XOO1123</name>
</gene>
<feature type="binding site" evidence="9">
    <location>
        <position position="106"/>
    </location>
    <ligand>
        <name>Mg(2+)</name>
        <dbReference type="ChEBI" id="CHEBI:18420"/>
    </ligand>
</feature>
<keyword evidence="14" id="KW-1185">Reference proteome</keyword>
<dbReference type="Proteomes" id="UP000006735">
    <property type="component" value="Chromosome"/>
</dbReference>
<comment type="catalytic activity">
    <reaction evidence="7 9 10">
        <text>2-(2-carboxy-4-methylthiazol-5-yl)ethyl phosphate + 4-amino-2-methyl-5-(diphosphooxymethyl)pyrimidine + 2 H(+) = thiamine phosphate + CO2 + diphosphate</text>
        <dbReference type="Rhea" id="RHEA:47848"/>
        <dbReference type="ChEBI" id="CHEBI:15378"/>
        <dbReference type="ChEBI" id="CHEBI:16526"/>
        <dbReference type="ChEBI" id="CHEBI:33019"/>
        <dbReference type="ChEBI" id="CHEBI:37575"/>
        <dbReference type="ChEBI" id="CHEBI:57841"/>
        <dbReference type="ChEBI" id="CHEBI:62890"/>
        <dbReference type="EC" id="2.5.1.3"/>
    </reaction>
</comment>
<reference evidence="13 14" key="1">
    <citation type="journal article" date="2005" name="Nucleic Acids Res.">
        <title>The genome sequence of Xanthomonas oryzae pathovar oryzae KACC10331, the bacterial blight pathogen of rice.</title>
        <authorList>
            <person name="Lee B.M."/>
            <person name="Park Y.J."/>
            <person name="Park D.S."/>
            <person name="Kang H.W."/>
            <person name="Kim J.G."/>
            <person name="Song E.S."/>
            <person name="Park I.C."/>
            <person name="Yoon U.H."/>
            <person name="Hahn J.H."/>
            <person name="Koo B.S."/>
            <person name="Lee G.B."/>
            <person name="Kim H."/>
            <person name="Park H.S."/>
            <person name="Yoon K.O."/>
            <person name="Kim J.H."/>
            <person name="Jung C.H."/>
            <person name="Koh N.H."/>
            <person name="Seo J.S."/>
            <person name="Go S.J."/>
        </authorList>
    </citation>
    <scope>NUCLEOTIDE SEQUENCE [LARGE SCALE GENOMIC DNA]</scope>
    <source>
        <strain evidence="14">KACC10331 / KXO85</strain>
    </source>
</reference>
<dbReference type="GO" id="GO:0009229">
    <property type="term" value="P:thiamine diphosphate biosynthetic process"/>
    <property type="evidence" value="ECO:0007669"/>
    <property type="project" value="UniProtKB-UniRule"/>
</dbReference>
<evidence type="ECO:0000256" key="1">
    <source>
        <dbReference type="ARBA" id="ARBA00005165"/>
    </source>
</evidence>
<dbReference type="InterPro" id="IPR036206">
    <property type="entry name" value="ThiamineP_synth_sf"/>
</dbReference>
<evidence type="ECO:0000256" key="2">
    <source>
        <dbReference type="ARBA" id="ARBA00022679"/>
    </source>
</evidence>
<feature type="binding site" evidence="9">
    <location>
        <begin position="54"/>
        <end position="58"/>
    </location>
    <ligand>
        <name>4-amino-2-methyl-5-(diphosphooxymethyl)pyrimidine</name>
        <dbReference type="ChEBI" id="CHEBI:57841"/>
    </ligand>
</feature>
<dbReference type="InterPro" id="IPR022998">
    <property type="entry name" value="ThiamineP_synth_TenI"/>
</dbReference>
<evidence type="ECO:0000256" key="10">
    <source>
        <dbReference type="RuleBase" id="RU003826"/>
    </source>
</evidence>
<feature type="binding site" evidence="9">
    <location>
        <position position="125"/>
    </location>
    <ligand>
        <name>4-amino-2-methyl-5-(diphosphooxymethyl)pyrimidine</name>
        <dbReference type="ChEBI" id="CHEBI:57841"/>
    </ligand>
</feature>
<comment type="catalytic activity">
    <reaction evidence="8 9 10">
        <text>2-[(2R,5Z)-2-carboxy-4-methylthiazol-5(2H)-ylidene]ethyl phosphate + 4-amino-2-methyl-5-(diphosphooxymethyl)pyrimidine + 2 H(+) = thiamine phosphate + CO2 + diphosphate</text>
        <dbReference type="Rhea" id="RHEA:47844"/>
        <dbReference type="ChEBI" id="CHEBI:15378"/>
        <dbReference type="ChEBI" id="CHEBI:16526"/>
        <dbReference type="ChEBI" id="CHEBI:33019"/>
        <dbReference type="ChEBI" id="CHEBI:37575"/>
        <dbReference type="ChEBI" id="CHEBI:57841"/>
        <dbReference type="ChEBI" id="CHEBI:62899"/>
        <dbReference type="EC" id="2.5.1.3"/>
    </reaction>
</comment>
<dbReference type="CDD" id="cd00564">
    <property type="entry name" value="TMP_TenI"/>
    <property type="match status" value="1"/>
</dbReference>
<dbReference type="STRING" id="291331.XOO1123"/>
<keyword evidence="3 9" id="KW-0479">Metal-binding</keyword>
<dbReference type="HOGENOM" id="CLU_018272_3_1_6"/>
<evidence type="ECO:0000256" key="4">
    <source>
        <dbReference type="ARBA" id="ARBA00022842"/>
    </source>
</evidence>
<name>Q5H3U4_XANOR</name>
<feature type="domain" description="Thiamine phosphate synthase/TenI" evidence="12">
    <location>
        <begin position="26"/>
        <end position="204"/>
    </location>
</feature>
<comment type="pathway">
    <text evidence="1 9 11">Cofactor biosynthesis; thiamine diphosphate biosynthesis; thiamine phosphate from 4-amino-2-methyl-5-diphosphomethylpyrimidine and 4-methyl-5-(2-phosphoethyl)-thiazole: step 1/1.</text>
</comment>
<dbReference type="GO" id="GO:0009228">
    <property type="term" value="P:thiamine biosynthetic process"/>
    <property type="evidence" value="ECO:0007669"/>
    <property type="project" value="UniProtKB-KW"/>
</dbReference>
<keyword evidence="4 9" id="KW-0460">Magnesium</keyword>
<feature type="binding site" evidence="9">
    <location>
        <position position="181"/>
    </location>
    <ligand>
        <name>2-[(2R,5Z)-2-carboxy-4-methylthiazol-5(2H)-ylidene]ethyl phosphate</name>
        <dbReference type="ChEBI" id="CHEBI:62899"/>
    </ligand>
</feature>
<feature type="binding site" evidence="9">
    <location>
        <position position="86"/>
    </location>
    <ligand>
        <name>4-amino-2-methyl-5-(diphosphooxymethyl)pyrimidine</name>
        <dbReference type="ChEBI" id="CHEBI:57841"/>
    </ligand>
</feature>
<dbReference type="HAMAP" id="MF_00097">
    <property type="entry name" value="TMP_synthase"/>
    <property type="match status" value="1"/>
</dbReference>
<keyword evidence="2 9" id="KW-0808">Transferase</keyword>
<dbReference type="PANTHER" id="PTHR20857">
    <property type="entry name" value="THIAMINE-PHOSPHATE PYROPHOSPHORYLASE"/>
    <property type="match status" value="1"/>
</dbReference>
<evidence type="ECO:0000256" key="6">
    <source>
        <dbReference type="ARBA" id="ARBA00047334"/>
    </source>
</evidence>
<dbReference type="GO" id="GO:0004789">
    <property type="term" value="F:thiamine-phosphate diphosphorylase activity"/>
    <property type="evidence" value="ECO:0007669"/>
    <property type="project" value="UniProtKB-UniRule"/>
</dbReference>
<dbReference type="GO" id="GO:0005737">
    <property type="term" value="C:cytoplasm"/>
    <property type="evidence" value="ECO:0007669"/>
    <property type="project" value="TreeGrafter"/>
</dbReference>
<evidence type="ECO:0000256" key="3">
    <source>
        <dbReference type="ARBA" id="ARBA00022723"/>
    </source>
</evidence>
<feature type="binding site" evidence="9">
    <location>
        <begin position="201"/>
        <end position="202"/>
    </location>
    <ligand>
        <name>2-[(2R,5Z)-2-carboxy-4-methylthiazol-5(2H)-ylidene]ethyl phosphate</name>
        <dbReference type="ChEBI" id="CHEBI:62899"/>
    </ligand>
</feature>
<dbReference type="EMBL" id="AE013598">
    <property type="protein sequence ID" value="AAW74377.1"/>
    <property type="molecule type" value="Genomic_DNA"/>
</dbReference>
<dbReference type="UniPathway" id="UPA00060">
    <property type="reaction ID" value="UER00141"/>
</dbReference>
<evidence type="ECO:0000313" key="14">
    <source>
        <dbReference type="Proteomes" id="UP000006735"/>
    </source>
</evidence>
<keyword evidence="5 9" id="KW-0784">Thiamine biosynthesis</keyword>
<evidence type="ECO:0000256" key="5">
    <source>
        <dbReference type="ARBA" id="ARBA00022977"/>
    </source>
</evidence>
<dbReference type="GO" id="GO:0000287">
    <property type="term" value="F:magnesium ion binding"/>
    <property type="evidence" value="ECO:0007669"/>
    <property type="project" value="UniProtKB-UniRule"/>
</dbReference>
<evidence type="ECO:0000256" key="9">
    <source>
        <dbReference type="HAMAP-Rule" id="MF_00097"/>
    </source>
</evidence>
<evidence type="ECO:0000256" key="11">
    <source>
        <dbReference type="RuleBase" id="RU004253"/>
    </source>
</evidence>
<organism evidence="13 14">
    <name type="scientific">Xanthomonas oryzae pv. oryzae (strain KACC10331 / KXO85)</name>
    <dbReference type="NCBI Taxonomy" id="291331"/>
    <lineage>
        <taxon>Bacteria</taxon>
        <taxon>Pseudomonadati</taxon>
        <taxon>Pseudomonadota</taxon>
        <taxon>Gammaproteobacteria</taxon>
        <taxon>Lysobacterales</taxon>
        <taxon>Lysobacteraceae</taxon>
        <taxon>Xanthomonas</taxon>
    </lineage>
</organism>
<accession>Q5H3U4</accession>
<evidence type="ECO:0000256" key="7">
    <source>
        <dbReference type="ARBA" id="ARBA00047851"/>
    </source>
</evidence>
<feature type="binding site" evidence="9">
    <location>
        <begin position="152"/>
        <end position="154"/>
    </location>
    <ligand>
        <name>2-[(2R,5Z)-2-carboxy-4-methylthiazol-5(2H)-ylidene]ethyl phosphate</name>
        <dbReference type="ChEBI" id="CHEBI:62899"/>
    </ligand>
</feature>
<dbReference type="KEGG" id="xoo:XOO1123"/>
<dbReference type="SUPFAM" id="SSF51391">
    <property type="entry name" value="Thiamin phosphate synthase"/>
    <property type="match status" value="1"/>
</dbReference>
<feature type="binding site" evidence="9">
    <location>
        <position position="87"/>
    </location>
    <ligand>
        <name>Mg(2+)</name>
        <dbReference type="ChEBI" id="CHEBI:18420"/>
    </ligand>
</feature>
<dbReference type="NCBIfam" id="TIGR00693">
    <property type="entry name" value="thiE"/>
    <property type="match status" value="1"/>
</dbReference>
<comment type="function">
    <text evidence="9">Condenses 4-methyl-5-(beta-hydroxyethyl)thiazole monophosphate (THZ-P) and 2-methyl-4-amino-5-hydroxymethyl pyrimidine pyrophosphate (HMP-PP) to form thiamine monophosphate (TMP).</text>
</comment>
<protein>
    <recommendedName>
        <fullName evidence="9">Thiamine-phosphate synthase</fullName>
        <shortName evidence="9">TP synthase</shortName>
        <shortName evidence="9">TPS</shortName>
        <ecNumber evidence="9">2.5.1.3</ecNumber>
    </recommendedName>
    <alternativeName>
        <fullName evidence="9">Thiamine-phosphate pyrophosphorylase</fullName>
        <shortName evidence="9">TMP pyrophosphorylase</shortName>
        <shortName evidence="9">TMP-PPase</shortName>
    </alternativeName>
</protein>